<proteinExistence type="inferred from homology"/>
<feature type="domain" description="Flagellin N-terminal" evidence="5">
    <location>
        <begin position="5"/>
        <end position="142"/>
    </location>
</feature>
<evidence type="ECO:0000256" key="1">
    <source>
        <dbReference type="ARBA" id="ARBA00005709"/>
    </source>
</evidence>
<organism evidence="7 8">
    <name type="scientific">SAR86 cluster bacterium</name>
    <dbReference type="NCBI Taxonomy" id="2030880"/>
    <lineage>
        <taxon>Bacteria</taxon>
        <taxon>Pseudomonadati</taxon>
        <taxon>Pseudomonadota</taxon>
        <taxon>Gammaproteobacteria</taxon>
        <taxon>SAR86 cluster</taxon>
    </lineage>
</organism>
<dbReference type="InterPro" id="IPR001492">
    <property type="entry name" value="Flagellin"/>
</dbReference>
<comment type="subcellular location">
    <subcellularLocation>
        <location evidence="4">Secreted</location>
    </subcellularLocation>
    <subcellularLocation>
        <location evidence="4">Bacterial flagellum</location>
    </subcellularLocation>
</comment>
<dbReference type="PANTHER" id="PTHR42792">
    <property type="entry name" value="FLAGELLIN"/>
    <property type="match status" value="1"/>
</dbReference>
<keyword evidence="3 4" id="KW-0975">Bacterial flagellum</keyword>
<dbReference type="Gene3D" id="2.30.220.10">
    <property type="entry name" value="f41 fragment of flagellin, C-terminal domain"/>
    <property type="match status" value="1"/>
</dbReference>
<dbReference type="GO" id="GO:0005576">
    <property type="term" value="C:extracellular region"/>
    <property type="evidence" value="ECO:0007669"/>
    <property type="project" value="UniProtKB-SubCell"/>
</dbReference>
<dbReference type="PRINTS" id="PR00207">
    <property type="entry name" value="FLAGELLIN"/>
</dbReference>
<evidence type="ECO:0000256" key="4">
    <source>
        <dbReference type="RuleBase" id="RU362073"/>
    </source>
</evidence>
<dbReference type="AlphaFoldDB" id="A0A2A4XG85"/>
<dbReference type="Gene3D" id="6.10.10.10">
    <property type="entry name" value="Flagellar export chaperone, C-terminal domain"/>
    <property type="match status" value="1"/>
</dbReference>
<dbReference type="InterPro" id="IPR046358">
    <property type="entry name" value="Flagellin_C"/>
</dbReference>
<dbReference type="Pfam" id="PF00700">
    <property type="entry name" value="Flagellin_C"/>
    <property type="match status" value="1"/>
</dbReference>
<evidence type="ECO:0000256" key="2">
    <source>
        <dbReference type="ARBA" id="ARBA00022525"/>
    </source>
</evidence>
<evidence type="ECO:0000313" key="7">
    <source>
        <dbReference type="EMBL" id="PCI81633.1"/>
    </source>
</evidence>
<accession>A0A2A4XG85</accession>
<dbReference type="GO" id="GO:0009288">
    <property type="term" value="C:bacterial-type flagellum"/>
    <property type="evidence" value="ECO:0007669"/>
    <property type="project" value="UniProtKB-SubCell"/>
</dbReference>
<dbReference type="Gene3D" id="1.20.1330.10">
    <property type="entry name" value="f41 fragment of flagellin, N-terminal domain"/>
    <property type="match status" value="1"/>
</dbReference>
<dbReference type="SUPFAM" id="SSF64518">
    <property type="entry name" value="Phase 1 flagellin"/>
    <property type="match status" value="1"/>
</dbReference>
<name>A0A2A4XG85_9GAMM</name>
<keyword evidence="7" id="KW-0966">Cell projection</keyword>
<reference evidence="8" key="1">
    <citation type="submission" date="2017-08" db="EMBL/GenBank/DDBJ databases">
        <title>A dynamic microbial community with high functional redundancy inhabits the cold, oxic subseafloor aquifer.</title>
        <authorList>
            <person name="Tully B.J."/>
            <person name="Wheat C.G."/>
            <person name="Glazer B.T."/>
            <person name="Huber J.A."/>
        </authorList>
    </citation>
    <scope>NUCLEOTIDE SEQUENCE [LARGE SCALE GENOMIC DNA]</scope>
</reference>
<sequence length="470" mass="46928">MAQVINTNVASLNAQRNLNKSQSMLSTSLQRLSSGMRINSAKDDAAGLAISERFTAQIRGLNQAARNSNDGISLAQTAEGALGEVTNNLQRIRELAVQSANATNSASDRLAMQEEVTQLMAEVERVANQSNFNGVKLLDGSFSSQVFQVGANVGETITVASIVDATATGLGLDNSAASRTNGTAVTGALLAGDLTVNGVDVGAVARDAKAIAAAITASSTGVTATATNSISTGTFATSANDTAGDTYTLTVAGVDILGTSTGAGTINAAMMDTAVSAGVITSLATAGITTTGTFAAGNRTFIDADGDNIVISEARVDAAGSNNTGGVGAGTGTNYGSVNSITSAGADLVIAGADSTKAGLSDATATASTNTLNVTTVAGANSVITAVDAAINSVNSARGTLGAIQNRFESVVTSLQTSAESLSSARSRIQDADFAQETANLTKAQILQQAGVAMIAQANSLPQNVLSLLQ</sequence>
<keyword evidence="7" id="KW-0969">Cilium</keyword>
<dbReference type="InterPro" id="IPR001029">
    <property type="entry name" value="Flagellin_N"/>
</dbReference>
<dbReference type="Gene3D" id="2.170.280.10">
    <property type="entry name" value="f41 fragment of flagellin, middle domain"/>
    <property type="match status" value="1"/>
</dbReference>
<comment type="function">
    <text evidence="4">Flagellin is the subunit protein which polymerizes to form the filaments of bacterial flagella.</text>
</comment>
<evidence type="ECO:0000259" key="5">
    <source>
        <dbReference type="Pfam" id="PF00669"/>
    </source>
</evidence>
<feature type="domain" description="Flagellin C-terminal" evidence="6">
    <location>
        <begin position="384"/>
        <end position="469"/>
    </location>
</feature>
<evidence type="ECO:0000256" key="3">
    <source>
        <dbReference type="ARBA" id="ARBA00023143"/>
    </source>
</evidence>
<evidence type="ECO:0000313" key="8">
    <source>
        <dbReference type="Proteomes" id="UP000218767"/>
    </source>
</evidence>
<dbReference type="PANTHER" id="PTHR42792:SF2">
    <property type="entry name" value="FLAGELLIN"/>
    <property type="match status" value="1"/>
</dbReference>
<comment type="caution">
    <text evidence="7">The sequence shown here is derived from an EMBL/GenBank/DDBJ whole genome shotgun (WGS) entry which is preliminary data.</text>
</comment>
<dbReference type="Proteomes" id="UP000218767">
    <property type="component" value="Unassembled WGS sequence"/>
</dbReference>
<dbReference type="InterPro" id="IPR042187">
    <property type="entry name" value="Flagellin_C_sub2"/>
</dbReference>
<gene>
    <name evidence="7" type="ORF">COB20_01385</name>
</gene>
<dbReference type="Gene3D" id="6.10.280.190">
    <property type="match status" value="1"/>
</dbReference>
<dbReference type="EMBL" id="NVUL01000004">
    <property type="protein sequence ID" value="PCI81633.1"/>
    <property type="molecule type" value="Genomic_DNA"/>
</dbReference>
<comment type="similarity">
    <text evidence="1 4">Belongs to the bacterial flagellin family.</text>
</comment>
<keyword evidence="7" id="KW-0282">Flagellum</keyword>
<dbReference type="GO" id="GO:0005198">
    <property type="term" value="F:structural molecule activity"/>
    <property type="evidence" value="ECO:0007669"/>
    <property type="project" value="UniProtKB-UniRule"/>
</dbReference>
<protein>
    <recommendedName>
        <fullName evidence="4">Flagellin</fullName>
    </recommendedName>
</protein>
<dbReference type="Pfam" id="PF00669">
    <property type="entry name" value="Flagellin_N"/>
    <property type="match status" value="1"/>
</dbReference>
<keyword evidence="2 4" id="KW-0964">Secreted</keyword>
<evidence type="ECO:0000259" key="6">
    <source>
        <dbReference type="Pfam" id="PF00700"/>
    </source>
</evidence>